<reference evidence="1 2" key="1">
    <citation type="journal article" date="2020" name="Cell">
        <title>Large-Scale Comparative Analyses of Tick Genomes Elucidate Their Genetic Diversity and Vector Capacities.</title>
        <authorList>
            <consortium name="Tick Genome and Microbiome Consortium (TIGMIC)"/>
            <person name="Jia N."/>
            <person name="Wang J."/>
            <person name="Shi W."/>
            <person name="Du L."/>
            <person name="Sun Y."/>
            <person name="Zhan W."/>
            <person name="Jiang J.F."/>
            <person name="Wang Q."/>
            <person name="Zhang B."/>
            <person name="Ji P."/>
            <person name="Bell-Sakyi L."/>
            <person name="Cui X.M."/>
            <person name="Yuan T.T."/>
            <person name="Jiang B.G."/>
            <person name="Yang W.F."/>
            <person name="Lam T.T."/>
            <person name="Chang Q.C."/>
            <person name="Ding S.J."/>
            <person name="Wang X.J."/>
            <person name="Zhu J.G."/>
            <person name="Ruan X.D."/>
            <person name="Zhao L."/>
            <person name="Wei J.T."/>
            <person name="Ye R.Z."/>
            <person name="Que T.C."/>
            <person name="Du C.H."/>
            <person name="Zhou Y.H."/>
            <person name="Cheng J.X."/>
            <person name="Dai P.F."/>
            <person name="Guo W.B."/>
            <person name="Han X.H."/>
            <person name="Huang E.J."/>
            <person name="Li L.F."/>
            <person name="Wei W."/>
            <person name="Gao Y.C."/>
            <person name="Liu J.Z."/>
            <person name="Shao H.Z."/>
            <person name="Wang X."/>
            <person name="Wang C.C."/>
            <person name="Yang T.C."/>
            <person name="Huo Q.B."/>
            <person name="Li W."/>
            <person name="Chen H.Y."/>
            <person name="Chen S.E."/>
            <person name="Zhou L.G."/>
            <person name="Ni X.B."/>
            <person name="Tian J.H."/>
            <person name="Sheng Y."/>
            <person name="Liu T."/>
            <person name="Pan Y.S."/>
            <person name="Xia L.Y."/>
            <person name="Li J."/>
            <person name="Zhao F."/>
            <person name="Cao W.C."/>
        </authorList>
    </citation>
    <scope>NUCLEOTIDE SEQUENCE [LARGE SCALE GENOMIC DNA]</scope>
    <source>
        <strain evidence="1">Iper-2018</strain>
    </source>
</reference>
<evidence type="ECO:0000313" key="2">
    <source>
        <dbReference type="Proteomes" id="UP000805193"/>
    </source>
</evidence>
<comment type="caution">
    <text evidence="1">The sequence shown here is derived from an EMBL/GenBank/DDBJ whole genome shotgun (WGS) entry which is preliminary data.</text>
</comment>
<keyword evidence="2" id="KW-1185">Reference proteome</keyword>
<evidence type="ECO:0000313" key="1">
    <source>
        <dbReference type="EMBL" id="KAG0432856.1"/>
    </source>
</evidence>
<accession>A0AC60QFI7</accession>
<gene>
    <name evidence="1" type="ORF">HPB47_020458</name>
</gene>
<proteinExistence type="predicted"/>
<sequence>MGHYKHSAKATQRLKDCQKHMELPSTSLIQDVDTRWNSEHAMLSRLVQLKDAVANLEEVLCHRERNRSNLLKSLKSRFPLHIKQKELALATQCNKRFKVIFFSTSYDHTWAIELLVAEITDRSRRIDSFQQSSRQELHCQPSISTKDVPRTVWETVKLLASKKKQCNSPGPYSQMTRSMTGKNTELRRILA</sequence>
<dbReference type="Proteomes" id="UP000805193">
    <property type="component" value="Unassembled WGS sequence"/>
</dbReference>
<dbReference type="EMBL" id="JABSTQ010009111">
    <property type="protein sequence ID" value="KAG0432856.1"/>
    <property type="molecule type" value="Genomic_DNA"/>
</dbReference>
<protein>
    <submittedName>
        <fullName evidence="1">Uncharacterized protein</fullName>
    </submittedName>
</protein>
<name>A0AC60QFI7_IXOPE</name>
<organism evidence="1 2">
    <name type="scientific">Ixodes persulcatus</name>
    <name type="common">Taiga tick</name>
    <dbReference type="NCBI Taxonomy" id="34615"/>
    <lineage>
        <taxon>Eukaryota</taxon>
        <taxon>Metazoa</taxon>
        <taxon>Ecdysozoa</taxon>
        <taxon>Arthropoda</taxon>
        <taxon>Chelicerata</taxon>
        <taxon>Arachnida</taxon>
        <taxon>Acari</taxon>
        <taxon>Parasitiformes</taxon>
        <taxon>Ixodida</taxon>
        <taxon>Ixodoidea</taxon>
        <taxon>Ixodidae</taxon>
        <taxon>Ixodinae</taxon>
        <taxon>Ixodes</taxon>
    </lineage>
</organism>